<dbReference type="PRINTS" id="PR00326">
    <property type="entry name" value="GTP1OBG"/>
</dbReference>
<dbReference type="PANTHER" id="PTHR11702">
    <property type="entry name" value="DEVELOPMENTALLY REGULATED GTP-BINDING PROTEIN-RELATED"/>
    <property type="match status" value="1"/>
</dbReference>
<dbReference type="EMBL" id="BX284603">
    <property type="protein sequence ID" value="CCD65738.1"/>
    <property type="molecule type" value="Genomic_DNA"/>
</dbReference>
<sequence length="390" mass="43920">MRLTLLLRETISQVQKLIKDDLNVLKIDKYLVNIKAGSGGSGLSRYNGVGGNGGDIYFVAKPSLAFTDIKKRLKNKMKIRSENGEAATKIMLIGQHAKHQFFDVPVGIEVVDREKNKLIARCSKPFHRYLIARGGEGGYSKIGYKGSKGDTFDVEIHLKLRPNIGLLGFPNAGKSTLLKALVPEKSVKIADYAFTTVNPQVAFFKNKEEFSVEDPSFTLSIADLPGIIEGASMNRGKGYKFLKHLEYADIVVMVVDCQGFQLKNELDCPFRNPLESIALLNREVELYNQKLARKPVICVLNKIDALDENEKTNISSLAKSLQSQKWIDMVPEEMRPKIPMRFEHVVQLSARSGKIDEFTNVLKLMRHHLHALKDVQDNPENTKHVKKRFL</sequence>
<evidence type="ECO:0000256" key="6">
    <source>
        <dbReference type="ARBA" id="ARBA00023242"/>
    </source>
</evidence>
<dbReference type="Gene3D" id="2.70.210.12">
    <property type="entry name" value="GTP1/OBG domain"/>
    <property type="match status" value="1"/>
</dbReference>
<dbReference type="CDD" id="cd01898">
    <property type="entry name" value="Obg"/>
    <property type="match status" value="1"/>
</dbReference>
<evidence type="ECO:0000256" key="4">
    <source>
        <dbReference type="ARBA" id="ARBA00022741"/>
    </source>
</evidence>
<feature type="domain" description="Obg" evidence="8">
    <location>
        <begin position="24"/>
        <end position="161"/>
    </location>
</feature>
<dbReference type="Gene3D" id="3.40.50.300">
    <property type="entry name" value="P-loop containing nucleotide triphosphate hydrolases"/>
    <property type="match status" value="1"/>
</dbReference>
<dbReference type="GO" id="GO:0003924">
    <property type="term" value="F:GTPase activity"/>
    <property type="evidence" value="ECO:0000318"/>
    <property type="project" value="GO_Central"/>
</dbReference>
<dbReference type="SUPFAM" id="SSF52540">
    <property type="entry name" value="P-loop containing nucleoside triphosphate hydrolases"/>
    <property type="match status" value="1"/>
</dbReference>
<evidence type="ECO:0000259" key="8">
    <source>
        <dbReference type="PROSITE" id="PS51883"/>
    </source>
</evidence>
<keyword evidence="5" id="KW-0342">GTP-binding</keyword>
<organism evidence="9 10">
    <name type="scientific">Caenorhabditis elegans</name>
    <dbReference type="NCBI Taxonomy" id="6239"/>
    <lineage>
        <taxon>Eukaryota</taxon>
        <taxon>Metazoa</taxon>
        <taxon>Ecdysozoa</taxon>
        <taxon>Nematoda</taxon>
        <taxon>Chromadorea</taxon>
        <taxon>Rhabditida</taxon>
        <taxon>Rhabditina</taxon>
        <taxon>Rhabditomorpha</taxon>
        <taxon>Rhabditoidea</taxon>
        <taxon>Rhabditidae</taxon>
        <taxon>Peloderinae</taxon>
        <taxon>Caenorhabditis</taxon>
    </lineage>
</organism>
<dbReference type="Proteomes" id="UP000001940">
    <property type="component" value="Chromosome III"/>
</dbReference>
<evidence type="ECO:0000313" key="10">
    <source>
        <dbReference type="Proteomes" id="UP000001940"/>
    </source>
</evidence>
<keyword evidence="10" id="KW-1185">Reference proteome</keyword>
<dbReference type="InParanoid" id="Q95QU5"/>
<dbReference type="InterPro" id="IPR006073">
    <property type="entry name" value="GTP-bd"/>
</dbReference>
<accession>Q95QU5</accession>
<dbReference type="eggNOG" id="KOG1489">
    <property type="taxonomic scope" value="Eukaryota"/>
</dbReference>
<evidence type="ECO:0000313" key="11">
    <source>
        <dbReference type="WormBase" id="C26E6.12"/>
    </source>
</evidence>
<dbReference type="WormBase" id="C26E6.12">
    <property type="protein sequence ID" value="CE27734"/>
    <property type="gene ID" value="WBGene00016145"/>
</dbReference>
<keyword evidence="6" id="KW-0539">Nucleus</keyword>
<evidence type="ECO:0000313" key="9">
    <source>
        <dbReference type="EMBL" id="CCD65738.1"/>
    </source>
</evidence>
<dbReference type="CTD" id="175664"/>
<keyword evidence="12" id="KW-1267">Proteomics identification</keyword>
<dbReference type="Pfam" id="PF01018">
    <property type="entry name" value="GTP1_OBG"/>
    <property type="match status" value="1"/>
</dbReference>
<reference evidence="9 10" key="1">
    <citation type="journal article" date="1998" name="Science">
        <title>Genome sequence of the nematode C. elegans: a platform for investigating biology.</title>
        <authorList>
            <consortium name="The C. elegans sequencing consortium"/>
            <person name="Sulson J.E."/>
            <person name="Waterston R."/>
        </authorList>
    </citation>
    <scope>NUCLEOTIDE SEQUENCE [LARGE SCALE GENOMIC DNA]</scope>
    <source>
        <strain evidence="9 10">Bristol N2</strain>
    </source>
</reference>
<evidence type="ECO:0000256" key="3">
    <source>
        <dbReference type="ARBA" id="ARBA00022517"/>
    </source>
</evidence>
<name>Q95QU5_CAEEL</name>
<dbReference type="InterPro" id="IPR006169">
    <property type="entry name" value="GTP1_OBG_dom"/>
</dbReference>
<dbReference type="OMA" id="MLCAINK"/>
<dbReference type="GO" id="GO:0042254">
    <property type="term" value="P:ribosome biogenesis"/>
    <property type="evidence" value="ECO:0007669"/>
    <property type="project" value="UniProtKB-UniRule"/>
</dbReference>
<evidence type="ECO:0000259" key="7">
    <source>
        <dbReference type="PROSITE" id="PS51710"/>
    </source>
</evidence>
<protein>
    <submittedName>
        <fullName evidence="9">OBG-type G domain-containing protein</fullName>
    </submittedName>
</protein>
<dbReference type="GO" id="GO:0005739">
    <property type="term" value="C:mitochondrion"/>
    <property type="evidence" value="ECO:0000318"/>
    <property type="project" value="GO_Central"/>
</dbReference>
<keyword evidence="4" id="KW-0547">Nucleotide-binding</keyword>
<dbReference type="GO" id="GO:0005730">
    <property type="term" value="C:nucleolus"/>
    <property type="evidence" value="ECO:0007669"/>
    <property type="project" value="UniProtKB-SubCell"/>
</dbReference>
<dbReference type="GO" id="GO:0000287">
    <property type="term" value="F:magnesium ion binding"/>
    <property type="evidence" value="ECO:0007669"/>
    <property type="project" value="InterPro"/>
</dbReference>
<dbReference type="GeneID" id="175664"/>
<dbReference type="OrthoDB" id="10255148at2759"/>
<comment type="similarity">
    <text evidence="2">Belongs to the TRAFAC class OBG-HflX-like GTPase superfamily. OBG GTPase family.</text>
</comment>
<dbReference type="PROSITE" id="PS51883">
    <property type="entry name" value="OBG"/>
    <property type="match status" value="1"/>
</dbReference>
<proteinExistence type="evidence at protein level"/>
<dbReference type="InterPro" id="IPR031167">
    <property type="entry name" value="G_OBG"/>
</dbReference>
<dbReference type="InterPro" id="IPR036726">
    <property type="entry name" value="GTP1_OBG_dom_sf"/>
</dbReference>
<comment type="subcellular location">
    <subcellularLocation>
        <location evidence="1">Nucleus</location>
        <location evidence="1">Nucleolus</location>
    </subcellularLocation>
</comment>
<dbReference type="AlphaFoldDB" id="Q95QU5"/>
<dbReference type="InterPro" id="IPR045086">
    <property type="entry name" value="OBG_GTPase"/>
</dbReference>
<evidence type="ECO:0000256" key="1">
    <source>
        <dbReference type="ARBA" id="ARBA00004604"/>
    </source>
</evidence>
<dbReference type="GO" id="GO:0005525">
    <property type="term" value="F:GTP binding"/>
    <property type="evidence" value="ECO:0000318"/>
    <property type="project" value="GO_Central"/>
</dbReference>
<dbReference type="PeptideAtlas" id="Q95QU5"/>
<dbReference type="FunCoup" id="Q95QU5">
    <property type="interactions" value="1711"/>
</dbReference>
<dbReference type="HOGENOM" id="CLU_011747_2_3_1"/>
<feature type="domain" description="OBG-type G" evidence="7">
    <location>
        <begin position="162"/>
        <end position="327"/>
    </location>
</feature>
<dbReference type="RefSeq" id="NP_498042.1">
    <property type="nucleotide sequence ID" value="NM_065641.6"/>
</dbReference>
<dbReference type="PANTHER" id="PTHR11702:SF43">
    <property type="entry name" value="GTP-BINDING PROTEIN 10"/>
    <property type="match status" value="1"/>
</dbReference>
<dbReference type="InterPro" id="IPR027417">
    <property type="entry name" value="P-loop_NTPase"/>
</dbReference>
<dbReference type="PROSITE" id="PS51710">
    <property type="entry name" value="G_OBG"/>
    <property type="match status" value="1"/>
</dbReference>
<dbReference type="AGR" id="WB:WBGene00016145"/>
<dbReference type="Bgee" id="WBGene00016145">
    <property type="expression patterns" value="Expressed in germ line (C elegans) and 4 other cell types or tissues"/>
</dbReference>
<evidence type="ECO:0000256" key="2">
    <source>
        <dbReference type="ARBA" id="ARBA00007699"/>
    </source>
</evidence>
<dbReference type="SUPFAM" id="SSF82051">
    <property type="entry name" value="Obg GTP-binding protein N-terminal domain"/>
    <property type="match status" value="1"/>
</dbReference>
<evidence type="ECO:0000256" key="5">
    <source>
        <dbReference type="ARBA" id="ARBA00023134"/>
    </source>
</evidence>
<dbReference type="UCSC" id="C26E6.12">
    <property type="organism name" value="c. elegans"/>
</dbReference>
<keyword evidence="3" id="KW-0690">Ribosome biogenesis</keyword>
<dbReference type="STRING" id="6239.C26E6.12.1"/>
<dbReference type="InterPro" id="IPR014100">
    <property type="entry name" value="GTP-bd_Obg/CgtA"/>
</dbReference>
<dbReference type="SMR" id="Q95QU5"/>
<dbReference type="Pfam" id="PF01926">
    <property type="entry name" value="MMR_HSR1"/>
    <property type="match status" value="1"/>
</dbReference>
<dbReference type="KEGG" id="cel:CELE_C26E6.12"/>
<dbReference type="PaxDb" id="6239-C26E6.12"/>
<gene>
    <name evidence="9 11" type="ORF">C26E6.12</name>
    <name evidence="9" type="ORF">CELE_C26E6.12</name>
</gene>
<dbReference type="PhylomeDB" id="Q95QU5"/>
<evidence type="ECO:0007829" key="12">
    <source>
        <dbReference type="PeptideAtlas" id="Q95QU5"/>
    </source>
</evidence>
<dbReference type="PIRSF" id="PIRSF002401">
    <property type="entry name" value="GTP_bd_Obg/CgtA"/>
    <property type="match status" value="1"/>
</dbReference>